<name>A0ABN3NHX4_9ACTN</name>
<accession>A0ABN3NHX4</accession>
<keyword evidence="3" id="KW-1185">Reference proteome</keyword>
<dbReference type="Proteomes" id="UP001499978">
    <property type="component" value="Unassembled WGS sequence"/>
</dbReference>
<keyword evidence="1" id="KW-0812">Transmembrane</keyword>
<evidence type="ECO:0000313" key="3">
    <source>
        <dbReference type="Proteomes" id="UP001499978"/>
    </source>
</evidence>
<feature type="transmembrane region" description="Helical" evidence="1">
    <location>
        <begin position="48"/>
        <end position="67"/>
    </location>
</feature>
<proteinExistence type="predicted"/>
<keyword evidence="1" id="KW-0472">Membrane</keyword>
<evidence type="ECO:0000256" key="1">
    <source>
        <dbReference type="SAM" id="Phobius"/>
    </source>
</evidence>
<keyword evidence="1" id="KW-1133">Transmembrane helix</keyword>
<dbReference type="RefSeq" id="WP_425565576.1">
    <property type="nucleotide sequence ID" value="NZ_BAAARY010000007.1"/>
</dbReference>
<feature type="transmembrane region" description="Helical" evidence="1">
    <location>
        <begin position="104"/>
        <end position="128"/>
    </location>
</feature>
<sequence length="169" mass="17925">MRLRFVPNAWADEDDAEDAERAERIASGEIDPPAPLPGLAWRLAHLRVLLPTAAAMLLVAGVAGGMTRGVDGAAGAVSGVALVVFSYLLTTVFLAWVDTAAPALIFPMGMTLYVTKFGLFGMIMYLVANAGWAGLAPMAIGICFGVFGWTGVHIWWLHRGQRRGALAVS</sequence>
<feature type="transmembrane region" description="Helical" evidence="1">
    <location>
        <begin position="134"/>
        <end position="157"/>
    </location>
</feature>
<reference evidence="2 3" key="1">
    <citation type="journal article" date="2019" name="Int. J. Syst. Evol. Microbiol.">
        <title>The Global Catalogue of Microorganisms (GCM) 10K type strain sequencing project: providing services to taxonomists for standard genome sequencing and annotation.</title>
        <authorList>
            <consortium name="The Broad Institute Genomics Platform"/>
            <consortium name="The Broad Institute Genome Sequencing Center for Infectious Disease"/>
            <person name="Wu L."/>
            <person name="Ma J."/>
        </authorList>
    </citation>
    <scope>NUCLEOTIDE SEQUENCE [LARGE SCALE GENOMIC DNA]</scope>
    <source>
        <strain evidence="2 3">JCM 3367</strain>
    </source>
</reference>
<protein>
    <recommendedName>
        <fullName evidence="4">ATP synthase protein I</fullName>
    </recommendedName>
</protein>
<evidence type="ECO:0000313" key="2">
    <source>
        <dbReference type="EMBL" id="GAA2522105.1"/>
    </source>
</evidence>
<evidence type="ECO:0008006" key="4">
    <source>
        <dbReference type="Google" id="ProtNLM"/>
    </source>
</evidence>
<organism evidence="2 3">
    <name type="scientific">Pilimelia columellifera subsp. columellifera</name>
    <dbReference type="NCBI Taxonomy" id="706583"/>
    <lineage>
        <taxon>Bacteria</taxon>
        <taxon>Bacillati</taxon>
        <taxon>Actinomycetota</taxon>
        <taxon>Actinomycetes</taxon>
        <taxon>Micromonosporales</taxon>
        <taxon>Micromonosporaceae</taxon>
        <taxon>Pilimelia</taxon>
    </lineage>
</organism>
<feature type="transmembrane region" description="Helical" evidence="1">
    <location>
        <begin position="73"/>
        <end position="97"/>
    </location>
</feature>
<comment type="caution">
    <text evidence="2">The sequence shown here is derived from an EMBL/GenBank/DDBJ whole genome shotgun (WGS) entry which is preliminary data.</text>
</comment>
<gene>
    <name evidence="2" type="ORF">GCM10010201_20060</name>
</gene>
<dbReference type="EMBL" id="BAAARY010000007">
    <property type="protein sequence ID" value="GAA2522105.1"/>
    <property type="molecule type" value="Genomic_DNA"/>
</dbReference>